<dbReference type="Proteomes" id="UP001233999">
    <property type="component" value="Unassembled WGS sequence"/>
</dbReference>
<evidence type="ECO:0000256" key="1">
    <source>
        <dbReference type="SAM" id="MobiDB-lite"/>
    </source>
</evidence>
<protein>
    <submittedName>
        <fullName evidence="2">Uncharacterized protein</fullName>
    </submittedName>
</protein>
<feature type="compositionally biased region" description="Basic and acidic residues" evidence="1">
    <location>
        <begin position="105"/>
        <end position="122"/>
    </location>
</feature>
<evidence type="ECO:0000313" key="2">
    <source>
        <dbReference type="EMBL" id="KAJ9593606.1"/>
    </source>
</evidence>
<feature type="region of interest" description="Disordered" evidence="1">
    <location>
        <begin position="166"/>
        <end position="217"/>
    </location>
</feature>
<proteinExistence type="predicted"/>
<evidence type="ECO:0000313" key="3">
    <source>
        <dbReference type="Proteomes" id="UP001233999"/>
    </source>
</evidence>
<comment type="caution">
    <text evidence="2">The sequence shown here is derived from an EMBL/GenBank/DDBJ whole genome shotgun (WGS) entry which is preliminary data.</text>
</comment>
<reference evidence="2" key="1">
    <citation type="journal article" date="2023" name="IScience">
        <title>Live-bearing cockroach genome reveals convergent evolutionary mechanisms linked to viviparity in insects and beyond.</title>
        <authorList>
            <person name="Fouks B."/>
            <person name="Harrison M.C."/>
            <person name="Mikhailova A.A."/>
            <person name="Marchal E."/>
            <person name="English S."/>
            <person name="Carruthers M."/>
            <person name="Jennings E.C."/>
            <person name="Chiamaka E.L."/>
            <person name="Frigard R.A."/>
            <person name="Pippel M."/>
            <person name="Attardo G.M."/>
            <person name="Benoit J.B."/>
            <person name="Bornberg-Bauer E."/>
            <person name="Tobe S.S."/>
        </authorList>
    </citation>
    <scope>NUCLEOTIDE SEQUENCE</scope>
    <source>
        <strain evidence="2">Stay&amp;Tobe</strain>
    </source>
</reference>
<organism evidence="2 3">
    <name type="scientific">Diploptera punctata</name>
    <name type="common">Pacific beetle cockroach</name>
    <dbReference type="NCBI Taxonomy" id="6984"/>
    <lineage>
        <taxon>Eukaryota</taxon>
        <taxon>Metazoa</taxon>
        <taxon>Ecdysozoa</taxon>
        <taxon>Arthropoda</taxon>
        <taxon>Hexapoda</taxon>
        <taxon>Insecta</taxon>
        <taxon>Pterygota</taxon>
        <taxon>Neoptera</taxon>
        <taxon>Polyneoptera</taxon>
        <taxon>Dictyoptera</taxon>
        <taxon>Blattodea</taxon>
        <taxon>Blaberoidea</taxon>
        <taxon>Blaberidae</taxon>
        <taxon>Diplopterinae</taxon>
        <taxon>Diploptera</taxon>
    </lineage>
</organism>
<feature type="compositionally biased region" description="Polar residues" evidence="1">
    <location>
        <begin position="206"/>
        <end position="217"/>
    </location>
</feature>
<gene>
    <name evidence="2" type="ORF">L9F63_014845</name>
</gene>
<sequence>MEETTITEKEAMHLINPSLFLGEASCNSSECGASSTCETVNMSDGPEGRIFHIRGRRRKRKKNLTGWPAEKQRGKKKQVTKVNRIDENVPTNKCANIVASVKKDSEKADVDDRVEDVKKEVDSEQTSGLSRTESVEYQPCVRVTKMPDLSSSSSYYVAGISNNRRLRSSSLSSSPPTHSVPLPRKYPSLSADGLKRRASPRKCTGLQWNAWSTRRRR</sequence>
<accession>A0AAD8EKJ6</accession>
<feature type="region of interest" description="Disordered" evidence="1">
    <location>
        <begin position="105"/>
        <end position="134"/>
    </location>
</feature>
<reference evidence="2" key="2">
    <citation type="submission" date="2023-05" db="EMBL/GenBank/DDBJ databases">
        <authorList>
            <person name="Fouks B."/>
        </authorList>
    </citation>
    <scope>NUCLEOTIDE SEQUENCE</scope>
    <source>
        <strain evidence="2">Stay&amp;Tobe</strain>
        <tissue evidence="2">Testes</tissue>
    </source>
</reference>
<name>A0AAD8EKJ6_DIPPU</name>
<keyword evidence="3" id="KW-1185">Reference proteome</keyword>
<dbReference type="EMBL" id="JASPKZ010003422">
    <property type="protein sequence ID" value="KAJ9593606.1"/>
    <property type="molecule type" value="Genomic_DNA"/>
</dbReference>
<dbReference type="AlphaFoldDB" id="A0AAD8EKJ6"/>